<evidence type="ECO:0000313" key="2">
    <source>
        <dbReference type="EMBL" id="SDC15986.1"/>
    </source>
</evidence>
<dbReference type="Proteomes" id="UP000242317">
    <property type="component" value="Unassembled WGS sequence"/>
</dbReference>
<organism evidence="2 3">
    <name type="scientific">Acinetobacter marinus</name>
    <dbReference type="NCBI Taxonomy" id="281375"/>
    <lineage>
        <taxon>Bacteria</taxon>
        <taxon>Pseudomonadati</taxon>
        <taxon>Pseudomonadota</taxon>
        <taxon>Gammaproteobacteria</taxon>
        <taxon>Moraxellales</taxon>
        <taxon>Moraxellaceae</taxon>
        <taxon>Acinetobacter</taxon>
    </lineage>
</organism>
<evidence type="ECO:0000313" key="3">
    <source>
        <dbReference type="Proteomes" id="UP000242317"/>
    </source>
</evidence>
<protein>
    <submittedName>
        <fullName evidence="2">Uncharacterized protein</fullName>
    </submittedName>
</protein>
<dbReference type="EMBL" id="FMYK01000003">
    <property type="protein sequence ID" value="SDC15986.1"/>
    <property type="molecule type" value="Genomic_DNA"/>
</dbReference>
<proteinExistence type="predicted"/>
<reference evidence="3" key="1">
    <citation type="submission" date="2016-09" db="EMBL/GenBank/DDBJ databases">
        <authorList>
            <person name="Varghese N."/>
            <person name="Submissions S."/>
        </authorList>
    </citation>
    <scope>NUCLEOTIDE SEQUENCE [LARGE SCALE GENOMIC DNA]</scope>
    <source>
        <strain evidence="3">ANC 3699</strain>
    </source>
</reference>
<gene>
    <name evidence="2" type="ORF">SAMN05421749_103300</name>
</gene>
<name>A0A1G6JDL3_9GAMM</name>
<feature type="transmembrane region" description="Helical" evidence="1">
    <location>
        <begin position="7"/>
        <end position="27"/>
    </location>
</feature>
<keyword evidence="3" id="KW-1185">Reference proteome</keyword>
<accession>A0A1G6JDL3</accession>
<evidence type="ECO:0000256" key="1">
    <source>
        <dbReference type="SAM" id="Phobius"/>
    </source>
</evidence>
<keyword evidence="1" id="KW-0472">Membrane</keyword>
<keyword evidence="1" id="KW-0812">Transmembrane</keyword>
<dbReference type="AlphaFoldDB" id="A0A1G6JDL3"/>
<sequence length="66" mass="7481">MTPKDFIFCIVVGSALFALFKFASAWFKGKLDGFWIREWFWRGICFGFGFSCSALIVGLAFKVIQG</sequence>
<feature type="transmembrane region" description="Helical" evidence="1">
    <location>
        <begin position="39"/>
        <end position="61"/>
    </location>
</feature>
<keyword evidence="1" id="KW-1133">Transmembrane helix</keyword>